<dbReference type="Gene3D" id="1.10.10.2830">
    <property type="match status" value="1"/>
</dbReference>
<dbReference type="SUPFAM" id="SSF109709">
    <property type="entry name" value="KorB DNA-binding domain-like"/>
    <property type="match status" value="1"/>
</dbReference>
<dbReference type="InterPro" id="IPR027417">
    <property type="entry name" value="P-loop_NTPase"/>
</dbReference>
<evidence type="ECO:0000313" key="4">
    <source>
        <dbReference type="EMBL" id="KKQ90902.1"/>
    </source>
</evidence>
<dbReference type="PATRIC" id="fig|1618611.3.peg.336"/>
<accession>A0A0G0LIK6</accession>
<proteinExistence type="inferred from homology"/>
<dbReference type="Gene3D" id="3.40.50.300">
    <property type="entry name" value="P-loop containing nucleotide triphosphate hydrolases"/>
    <property type="match status" value="1"/>
</dbReference>
<comment type="caution">
    <text evidence="4">The sequence shown here is derived from an EMBL/GenBank/DDBJ whole genome shotgun (WGS) entry which is preliminary data.</text>
</comment>
<dbReference type="Proteomes" id="UP000034706">
    <property type="component" value="Unassembled WGS sequence"/>
</dbReference>
<organism evidence="4 5">
    <name type="scientific">Candidatus Azambacteria bacterium GW2011_GWA2_39_10</name>
    <dbReference type="NCBI Taxonomy" id="1618611"/>
    <lineage>
        <taxon>Bacteria</taxon>
        <taxon>Candidatus Azamiibacteriota</taxon>
    </lineage>
</organism>
<dbReference type="FunFam" id="3.90.1530.30:FF:000001">
    <property type="entry name" value="Chromosome partitioning protein ParB"/>
    <property type="match status" value="1"/>
</dbReference>
<dbReference type="Pfam" id="PF13614">
    <property type="entry name" value="AAA_31"/>
    <property type="match status" value="1"/>
</dbReference>
<sequence>MARIIAVTNQKGGVGKSTTSINLSAYLAAFGKYVLLVDLDPQANATVGLGFDSRKIDKHIYHCLAEFLEPEKVVKKTSLFGFDLLPAAPALAGAAVELVNLERREWRLYDLLRKIRTNYDYIIVDSPPSLGLLTLNGLVAAEEVIIPVQCEYYALEGLGQLLETIDLIRDNLGRDLKIKGALLTMHDRRQKLSRDVVKEVRRNFPNYVFSATIPRSVALAEAPSFGKTILQHAPYSPGGHAYRELAQEIIALDKSIIPRAMPVKSETAILGDAPKTKESIFLIEIDRVKENPYQPRRDFNNEELQSLADSIREYGILQPLIVTKAEEETASGIKVSYELVAGERRLKAAKMIGLNFIPAIIRQKTEGKQKLELALIENIQRADLNAVEKARGYQRLQKEFGLTQKEIALKIGQSRELVANAVRLLGLPMEIQRAIESGKISEGHGRAILAINNDNQKLAILNEIILKNLSVRAAESLGRQITGVAKKIKENTLDPESKALESRLEEFFGTRVKLAKTGNRGRILIEFYSPEELNAILDKILKS</sequence>
<dbReference type="InterPro" id="IPR004437">
    <property type="entry name" value="ParB/RepB/Spo0J"/>
</dbReference>
<dbReference type="InterPro" id="IPR003115">
    <property type="entry name" value="ParB_N"/>
</dbReference>
<evidence type="ECO:0000256" key="1">
    <source>
        <dbReference type="ARBA" id="ARBA00006295"/>
    </source>
</evidence>
<protein>
    <submittedName>
        <fullName evidence="4">ATPase, ParA family</fullName>
    </submittedName>
</protein>
<dbReference type="FunFam" id="1.10.10.2830:FF:000001">
    <property type="entry name" value="Chromosome partitioning protein ParB"/>
    <property type="match status" value="1"/>
</dbReference>
<name>A0A0G0LIK6_9BACT</name>
<dbReference type="Pfam" id="PF02195">
    <property type="entry name" value="ParB_N"/>
    <property type="match status" value="1"/>
</dbReference>
<dbReference type="Gene3D" id="3.90.1530.30">
    <property type="match status" value="1"/>
</dbReference>
<dbReference type="Pfam" id="PF17762">
    <property type="entry name" value="HTH_ParB"/>
    <property type="match status" value="1"/>
</dbReference>
<dbReference type="EMBL" id="LBVT01000029">
    <property type="protein sequence ID" value="KKQ90902.1"/>
    <property type="molecule type" value="Genomic_DNA"/>
</dbReference>
<dbReference type="GO" id="GO:0003677">
    <property type="term" value="F:DNA binding"/>
    <property type="evidence" value="ECO:0007669"/>
    <property type="project" value="UniProtKB-KW"/>
</dbReference>
<evidence type="ECO:0000313" key="5">
    <source>
        <dbReference type="Proteomes" id="UP000034706"/>
    </source>
</evidence>
<dbReference type="CDD" id="cd02042">
    <property type="entry name" value="ParAB_family"/>
    <property type="match status" value="1"/>
</dbReference>
<dbReference type="NCBIfam" id="TIGR00180">
    <property type="entry name" value="parB_part"/>
    <property type="match status" value="1"/>
</dbReference>
<dbReference type="InterPro" id="IPR036086">
    <property type="entry name" value="ParB/Sulfiredoxin_sf"/>
</dbReference>
<dbReference type="InterPro" id="IPR041468">
    <property type="entry name" value="HTH_ParB/Spo0J"/>
</dbReference>
<evidence type="ECO:0000259" key="3">
    <source>
        <dbReference type="SMART" id="SM00470"/>
    </source>
</evidence>
<feature type="domain" description="ParB-like N-terminal" evidence="3">
    <location>
        <begin position="281"/>
        <end position="379"/>
    </location>
</feature>
<evidence type="ECO:0000256" key="2">
    <source>
        <dbReference type="ARBA" id="ARBA00023125"/>
    </source>
</evidence>
<dbReference type="SUPFAM" id="SSF52540">
    <property type="entry name" value="P-loop containing nucleoside triphosphate hydrolases"/>
    <property type="match status" value="1"/>
</dbReference>
<comment type="similarity">
    <text evidence="1">Belongs to the ParB family.</text>
</comment>
<dbReference type="PANTHER" id="PTHR13696">
    <property type="entry name" value="P-LOOP CONTAINING NUCLEOSIDE TRIPHOSPHATE HYDROLASE"/>
    <property type="match status" value="1"/>
</dbReference>
<dbReference type="AlphaFoldDB" id="A0A0G0LIK6"/>
<reference evidence="4 5" key="1">
    <citation type="journal article" date="2015" name="Nature">
        <title>rRNA introns, odd ribosomes, and small enigmatic genomes across a large radiation of phyla.</title>
        <authorList>
            <person name="Brown C.T."/>
            <person name="Hug L.A."/>
            <person name="Thomas B.C."/>
            <person name="Sharon I."/>
            <person name="Castelle C.J."/>
            <person name="Singh A."/>
            <person name="Wilkins M.J."/>
            <person name="Williams K.H."/>
            <person name="Banfield J.F."/>
        </authorList>
    </citation>
    <scope>NUCLEOTIDE SEQUENCE [LARGE SCALE GENOMIC DNA]</scope>
</reference>
<dbReference type="FunFam" id="3.40.50.300:FF:000285">
    <property type="entry name" value="Sporulation initiation inhibitor Soj"/>
    <property type="match status" value="1"/>
</dbReference>
<dbReference type="InterPro" id="IPR057240">
    <property type="entry name" value="ParB_dimer_C"/>
</dbReference>
<gene>
    <name evidence="4" type="ORF">UT16_C0029G0008</name>
</gene>
<dbReference type="SUPFAM" id="SSF110849">
    <property type="entry name" value="ParB/Sulfiredoxin"/>
    <property type="match status" value="1"/>
</dbReference>
<dbReference type="InterPro" id="IPR025669">
    <property type="entry name" value="AAA_dom"/>
</dbReference>
<dbReference type="SMART" id="SM00470">
    <property type="entry name" value="ParB"/>
    <property type="match status" value="1"/>
</dbReference>
<keyword evidence="2" id="KW-0238">DNA-binding</keyword>
<dbReference type="PANTHER" id="PTHR13696:SF52">
    <property type="entry name" value="PARA FAMILY PROTEIN CT_582"/>
    <property type="match status" value="1"/>
</dbReference>
<dbReference type="CDD" id="cd16393">
    <property type="entry name" value="SPO0J_N"/>
    <property type="match status" value="1"/>
</dbReference>
<dbReference type="InterPro" id="IPR050678">
    <property type="entry name" value="DNA_Partitioning_ATPase"/>
</dbReference>
<dbReference type="Pfam" id="PF23552">
    <property type="entry name" value="ParB_C"/>
    <property type="match status" value="1"/>
</dbReference>